<protein>
    <submittedName>
        <fullName evidence="3">DUF148 domain-containing protein</fullName>
    </submittedName>
</protein>
<name>A0A7E4VC47_PANRE</name>
<dbReference type="WBParaSite" id="Pan_g18500.t1">
    <property type="protein sequence ID" value="Pan_g18500.t1"/>
    <property type="gene ID" value="Pan_g18500"/>
</dbReference>
<organism evidence="2 3">
    <name type="scientific">Panagrellus redivivus</name>
    <name type="common">Microworm</name>
    <dbReference type="NCBI Taxonomy" id="6233"/>
    <lineage>
        <taxon>Eukaryota</taxon>
        <taxon>Metazoa</taxon>
        <taxon>Ecdysozoa</taxon>
        <taxon>Nematoda</taxon>
        <taxon>Chromadorea</taxon>
        <taxon>Rhabditida</taxon>
        <taxon>Tylenchina</taxon>
        <taxon>Panagrolaimomorpha</taxon>
        <taxon>Panagrolaimoidea</taxon>
        <taxon>Panagrolaimidae</taxon>
        <taxon>Panagrellus</taxon>
    </lineage>
</organism>
<keyword evidence="2" id="KW-1185">Reference proteome</keyword>
<keyword evidence="1" id="KW-0732">Signal</keyword>
<evidence type="ECO:0000313" key="2">
    <source>
        <dbReference type="Proteomes" id="UP000492821"/>
    </source>
</evidence>
<feature type="signal peptide" evidence="1">
    <location>
        <begin position="1"/>
        <end position="16"/>
    </location>
</feature>
<feature type="chain" id="PRO_5028977725" evidence="1">
    <location>
        <begin position="17"/>
        <end position="155"/>
    </location>
</feature>
<reference evidence="3" key="2">
    <citation type="submission" date="2020-10" db="UniProtKB">
        <authorList>
            <consortium name="WormBaseParasite"/>
        </authorList>
    </citation>
    <scope>IDENTIFICATION</scope>
</reference>
<proteinExistence type="predicted"/>
<reference evidence="2" key="1">
    <citation type="journal article" date="2013" name="Genetics">
        <title>The draft genome and transcriptome of Panagrellus redivivus are shaped by the harsh demands of a free-living lifestyle.</title>
        <authorList>
            <person name="Srinivasan J."/>
            <person name="Dillman A.R."/>
            <person name="Macchietto M.G."/>
            <person name="Heikkinen L."/>
            <person name="Lakso M."/>
            <person name="Fracchia K.M."/>
            <person name="Antoshechkin I."/>
            <person name="Mortazavi A."/>
            <person name="Wong G."/>
            <person name="Sternberg P.W."/>
        </authorList>
    </citation>
    <scope>NUCLEOTIDE SEQUENCE [LARGE SCALE GENOMIC DNA]</scope>
    <source>
        <strain evidence="2">MT8872</strain>
    </source>
</reference>
<sequence length="155" mass="16059">MFKLVVALCAVSAVAALPLSGCPLDGAKDIFKSLTTEQQAEVKSIFAEASAPGSTVTKAQLEEKLNAVKAQLSPELQAKIAEITPTGLPALPANLSAEAQQVANEIKDIITNKDSTIAADREQIKGIIEKASPAVQAELKEANPAKNCAIPTPSA</sequence>
<dbReference type="AlphaFoldDB" id="A0A7E4VC47"/>
<evidence type="ECO:0000256" key="1">
    <source>
        <dbReference type="SAM" id="SignalP"/>
    </source>
</evidence>
<dbReference type="Proteomes" id="UP000492821">
    <property type="component" value="Unassembled WGS sequence"/>
</dbReference>
<evidence type="ECO:0000313" key="3">
    <source>
        <dbReference type="WBParaSite" id="Pan_g18500.t1"/>
    </source>
</evidence>
<accession>A0A7E4VC47</accession>